<dbReference type="GO" id="GO:0019518">
    <property type="term" value="P:L-threonine catabolic process to glycine"/>
    <property type="evidence" value="ECO:0007669"/>
    <property type="project" value="UniProtKB-UniPathway"/>
</dbReference>
<sequence length="341" mass="37498">MKALSKLKAETGIWMTDVPKPELGHNDVMIKIRKTAICGTDVHIYNWDEWSQKTIPVPMVVGHEYIGEIVAIGQEVKGFKIGDRVSGEGHITCGYCRNCRGGRTHLCRNTIGVGVNRTGSFAEYLVIPAFNAFKIPDNIPDNIAAIFDPFGNAVHTALSFDLVGEDVLILGAGPIGIMAAAICRHVGARHVVITDINDYRLDLAKKMGVTRAVNVSRENLKDVMNELDMKEGFDVALEMSGAPAAFNTMLDTLNHGGRIALLGIPSSQIAIDWGKVIFKGLFIKGIYGREMFETWYKMVALIESGLDLSPIITHEYSIDDFQKGFDIMRSGQSGKVILNWD</sequence>
<evidence type="ECO:0000256" key="1">
    <source>
        <dbReference type="ARBA" id="ARBA00022490"/>
    </source>
</evidence>
<feature type="domain" description="Enoyl reductase (ER)" evidence="8">
    <location>
        <begin position="12"/>
        <end position="338"/>
    </location>
</feature>
<organism evidence="9 10">
    <name type="scientific">Providencia burhodogranariea DSM 19968</name>
    <dbReference type="NCBI Taxonomy" id="1141662"/>
    <lineage>
        <taxon>Bacteria</taxon>
        <taxon>Pseudomonadati</taxon>
        <taxon>Pseudomonadota</taxon>
        <taxon>Gammaproteobacteria</taxon>
        <taxon>Enterobacterales</taxon>
        <taxon>Morganellaceae</taxon>
        <taxon>Providencia</taxon>
    </lineage>
</organism>
<proteinExistence type="inferred from homology"/>
<comment type="catalytic activity">
    <reaction evidence="6">
        <text>L-threonine + NAD(+) = (2S)-2-amino-3-oxobutanoate + NADH + H(+)</text>
        <dbReference type="Rhea" id="RHEA:13161"/>
        <dbReference type="ChEBI" id="CHEBI:15378"/>
        <dbReference type="ChEBI" id="CHEBI:57540"/>
        <dbReference type="ChEBI" id="CHEBI:57926"/>
        <dbReference type="ChEBI" id="CHEBI:57945"/>
        <dbReference type="ChEBI" id="CHEBI:78948"/>
        <dbReference type="EC" id="1.1.1.103"/>
    </reaction>
</comment>
<feature type="binding site" evidence="6">
    <location>
        <position position="93"/>
    </location>
    <ligand>
        <name>Zn(2+)</name>
        <dbReference type="ChEBI" id="CHEBI:29105"/>
        <label>2</label>
    </ligand>
</feature>
<gene>
    <name evidence="6 9" type="primary">tdh</name>
    <name evidence="9" type="ORF">OOA_18139</name>
</gene>
<dbReference type="GO" id="GO:0008743">
    <property type="term" value="F:L-threonine 3-dehydrogenase activity"/>
    <property type="evidence" value="ECO:0007669"/>
    <property type="project" value="UniProtKB-UniRule"/>
</dbReference>
<protein>
    <recommendedName>
        <fullName evidence="6 7">L-threonine 3-dehydrogenase</fullName>
        <shortName evidence="6">TDH</shortName>
        <ecNumber evidence="6 7">1.1.1.103</ecNumber>
    </recommendedName>
</protein>
<comment type="similarity">
    <text evidence="6">Belongs to the zinc-containing alcohol dehydrogenase family.</text>
</comment>
<dbReference type="HOGENOM" id="CLU_026673_11_0_6"/>
<dbReference type="InterPro" id="IPR020843">
    <property type="entry name" value="ER"/>
</dbReference>
<dbReference type="InterPro" id="IPR011032">
    <property type="entry name" value="GroES-like_sf"/>
</dbReference>
<dbReference type="HAMAP" id="MF_00627">
    <property type="entry name" value="Thr_dehydrog"/>
    <property type="match status" value="1"/>
</dbReference>
<dbReference type="PANTHER" id="PTHR43401">
    <property type="entry name" value="L-THREONINE 3-DEHYDROGENASE"/>
    <property type="match status" value="1"/>
</dbReference>
<keyword evidence="1 6" id="KW-0963">Cytoplasm</keyword>
<dbReference type="NCBIfam" id="TIGR00692">
    <property type="entry name" value="tdh"/>
    <property type="match status" value="1"/>
</dbReference>
<dbReference type="InterPro" id="IPR002328">
    <property type="entry name" value="ADH_Zn_CS"/>
</dbReference>
<comment type="subcellular location">
    <subcellularLocation>
        <location evidence="6">Cytoplasm</location>
    </subcellularLocation>
</comment>
<dbReference type="PROSITE" id="PS00059">
    <property type="entry name" value="ADH_ZINC"/>
    <property type="match status" value="1"/>
</dbReference>
<dbReference type="GO" id="GO:0005737">
    <property type="term" value="C:cytoplasm"/>
    <property type="evidence" value="ECO:0007669"/>
    <property type="project" value="UniProtKB-SubCell"/>
</dbReference>
<reference evidence="9 10" key="1">
    <citation type="journal article" date="2012" name="BMC Genomics">
        <title>Comparative genomics of bacteria in the genus Providencia isolated from wild Drosophila melanogaster.</title>
        <authorList>
            <person name="Galac M.R."/>
            <person name="Lazzaro B.P."/>
        </authorList>
    </citation>
    <scope>NUCLEOTIDE SEQUENCE [LARGE SCALE GENOMIC DNA]</scope>
    <source>
        <strain evidence="9 10">DSM 19968</strain>
    </source>
</reference>
<feature type="binding site" evidence="6">
    <location>
        <position position="107"/>
    </location>
    <ligand>
        <name>Zn(2+)</name>
        <dbReference type="ChEBI" id="CHEBI:29105"/>
        <label>2</label>
    </ligand>
</feature>
<keyword evidence="10" id="KW-1185">Reference proteome</keyword>
<dbReference type="Gene3D" id="3.90.180.10">
    <property type="entry name" value="Medium-chain alcohol dehydrogenases, catalytic domain"/>
    <property type="match status" value="1"/>
</dbReference>
<dbReference type="AlphaFoldDB" id="K8W120"/>
<evidence type="ECO:0000256" key="3">
    <source>
        <dbReference type="ARBA" id="ARBA00022833"/>
    </source>
</evidence>
<dbReference type="SUPFAM" id="SSF50129">
    <property type="entry name" value="GroES-like"/>
    <property type="match status" value="1"/>
</dbReference>
<comment type="cofactor">
    <cofactor evidence="6">
        <name>Zn(2+)</name>
        <dbReference type="ChEBI" id="CHEBI:29105"/>
    </cofactor>
    <text evidence="6">Binds 2 Zn(2+) ions per subunit.</text>
</comment>
<feature type="binding site" evidence="6">
    <location>
        <position position="200"/>
    </location>
    <ligand>
        <name>NAD(+)</name>
        <dbReference type="ChEBI" id="CHEBI:57540"/>
    </ligand>
</feature>
<evidence type="ECO:0000259" key="8">
    <source>
        <dbReference type="SMART" id="SM00829"/>
    </source>
</evidence>
<dbReference type="EMBL" id="AKKL01000050">
    <property type="protein sequence ID" value="EKT54144.1"/>
    <property type="molecule type" value="Genomic_DNA"/>
</dbReference>
<feature type="active site" description="Charge relay system" evidence="6">
    <location>
        <position position="40"/>
    </location>
</feature>
<feature type="binding site" evidence="6">
    <location>
        <position position="38"/>
    </location>
    <ligand>
        <name>Zn(2+)</name>
        <dbReference type="ChEBI" id="CHEBI:29105"/>
        <label>1</label>
        <note>catalytic</note>
    </ligand>
</feature>
<dbReference type="GO" id="GO:0008270">
    <property type="term" value="F:zinc ion binding"/>
    <property type="evidence" value="ECO:0007669"/>
    <property type="project" value="UniProtKB-UniRule"/>
</dbReference>
<dbReference type="EC" id="1.1.1.103" evidence="6 7"/>
<dbReference type="InterPro" id="IPR050129">
    <property type="entry name" value="Zn_alcohol_dh"/>
</dbReference>
<feature type="binding site" evidence="6">
    <location>
        <position position="64"/>
    </location>
    <ligand>
        <name>Zn(2+)</name>
        <dbReference type="ChEBI" id="CHEBI:29105"/>
        <label>1</label>
        <note>catalytic</note>
    </ligand>
</feature>
<dbReference type="SUPFAM" id="SSF51735">
    <property type="entry name" value="NAD(P)-binding Rossmann-fold domains"/>
    <property type="match status" value="1"/>
</dbReference>
<name>K8W120_9GAMM</name>
<feature type="site" description="Important for catalytic activity for the proton relay mechanism but does not participate directly in the coordination of zinc atom" evidence="6">
    <location>
        <position position="148"/>
    </location>
</feature>
<dbReference type="UniPathway" id="UPA00046">
    <property type="reaction ID" value="UER00505"/>
</dbReference>
<feature type="binding site" evidence="6">
    <location>
        <begin position="262"/>
        <end position="264"/>
    </location>
    <ligand>
        <name>NAD(+)</name>
        <dbReference type="ChEBI" id="CHEBI:57540"/>
    </ligand>
</feature>
<dbReference type="InterPro" id="IPR013149">
    <property type="entry name" value="ADH-like_C"/>
</dbReference>
<dbReference type="Pfam" id="PF00107">
    <property type="entry name" value="ADH_zinc_N"/>
    <property type="match status" value="1"/>
</dbReference>
<dbReference type="Gene3D" id="3.40.50.720">
    <property type="entry name" value="NAD(P)-binding Rossmann-like Domain"/>
    <property type="match status" value="1"/>
</dbReference>
<evidence type="ECO:0000256" key="5">
    <source>
        <dbReference type="ARBA" id="ARBA00023027"/>
    </source>
</evidence>
<comment type="function">
    <text evidence="6">Catalyzes the NAD(+)-dependent oxidation of L-threonine to 2-amino-3-ketobutyrate.</text>
</comment>
<dbReference type="PATRIC" id="fig|1141662.3.peg.3681"/>
<evidence type="ECO:0000256" key="2">
    <source>
        <dbReference type="ARBA" id="ARBA00022723"/>
    </source>
</evidence>
<dbReference type="InterPro" id="IPR004627">
    <property type="entry name" value="L-Threonine_3-DHase"/>
</dbReference>
<keyword evidence="5 6" id="KW-0520">NAD</keyword>
<feature type="binding site" evidence="6">
    <location>
        <position position="63"/>
    </location>
    <ligand>
        <name>Zn(2+)</name>
        <dbReference type="ChEBI" id="CHEBI:29105"/>
        <label>1</label>
        <note>catalytic</note>
    </ligand>
</feature>
<dbReference type="InterPro" id="IPR013154">
    <property type="entry name" value="ADH-like_N"/>
</dbReference>
<dbReference type="Pfam" id="PF08240">
    <property type="entry name" value="ADH_N"/>
    <property type="match status" value="1"/>
</dbReference>
<accession>K8W120</accession>
<dbReference type="SMART" id="SM00829">
    <property type="entry name" value="PKS_ER"/>
    <property type="match status" value="1"/>
</dbReference>
<feature type="binding site" evidence="6">
    <location>
        <position position="99"/>
    </location>
    <ligand>
        <name>Zn(2+)</name>
        <dbReference type="ChEBI" id="CHEBI:29105"/>
        <label>2</label>
    </ligand>
</feature>
<feature type="binding site" evidence="6">
    <location>
        <position position="175"/>
    </location>
    <ligand>
        <name>NAD(+)</name>
        <dbReference type="ChEBI" id="CHEBI:57540"/>
    </ligand>
</feature>
<keyword evidence="2 6" id="KW-0479">Metal-binding</keyword>
<comment type="caution">
    <text evidence="9">The sequence shown here is derived from an EMBL/GenBank/DDBJ whole genome shotgun (WGS) entry which is preliminary data.</text>
</comment>
<dbReference type="InterPro" id="IPR036291">
    <property type="entry name" value="NAD(P)-bd_dom_sf"/>
</dbReference>
<feature type="binding site" evidence="6">
    <location>
        <begin position="286"/>
        <end position="287"/>
    </location>
    <ligand>
        <name>NAD(+)</name>
        <dbReference type="ChEBI" id="CHEBI:57540"/>
    </ligand>
</feature>
<dbReference type="STRING" id="1141662.OOA_18139"/>
<dbReference type="OrthoDB" id="9773078at2"/>
<evidence type="ECO:0000256" key="7">
    <source>
        <dbReference type="NCBIfam" id="TIGR00692"/>
    </source>
</evidence>
<feature type="binding site" evidence="6">
    <location>
        <position position="96"/>
    </location>
    <ligand>
        <name>Zn(2+)</name>
        <dbReference type="ChEBI" id="CHEBI:29105"/>
        <label>2</label>
    </ligand>
</feature>
<feature type="binding site" evidence="6">
    <location>
        <position position="195"/>
    </location>
    <ligand>
        <name>NAD(+)</name>
        <dbReference type="ChEBI" id="CHEBI:57540"/>
    </ligand>
</feature>
<dbReference type="PANTHER" id="PTHR43401:SF2">
    <property type="entry name" value="L-THREONINE 3-DEHYDROGENASE"/>
    <property type="match status" value="1"/>
</dbReference>
<dbReference type="Proteomes" id="UP000009336">
    <property type="component" value="Unassembled WGS sequence"/>
</dbReference>
<dbReference type="eggNOG" id="COG1063">
    <property type="taxonomic scope" value="Bacteria"/>
</dbReference>
<evidence type="ECO:0000256" key="6">
    <source>
        <dbReference type="HAMAP-Rule" id="MF_00627"/>
    </source>
</evidence>
<keyword evidence="3 6" id="KW-0862">Zinc</keyword>
<comment type="pathway">
    <text evidence="6">Amino-acid degradation; L-threonine degradation via oxydo-reductase pathway; glycine from L-threonine: step 1/2.</text>
</comment>
<dbReference type="NCBIfam" id="NF003808">
    <property type="entry name" value="PRK05396.1"/>
    <property type="match status" value="1"/>
</dbReference>
<feature type="active site" description="Charge relay system" evidence="6">
    <location>
        <position position="43"/>
    </location>
</feature>
<keyword evidence="4 6" id="KW-0560">Oxidoreductase</keyword>
<comment type="subunit">
    <text evidence="6">Homotetramer.</text>
</comment>
<evidence type="ECO:0000313" key="10">
    <source>
        <dbReference type="Proteomes" id="UP000009336"/>
    </source>
</evidence>
<dbReference type="RefSeq" id="WP_008913595.1">
    <property type="nucleotide sequence ID" value="NZ_KB233226.1"/>
</dbReference>
<evidence type="ECO:0000313" key="9">
    <source>
        <dbReference type="EMBL" id="EKT54144.1"/>
    </source>
</evidence>
<evidence type="ECO:0000256" key="4">
    <source>
        <dbReference type="ARBA" id="ARBA00023002"/>
    </source>
</evidence>